<evidence type="ECO:0000256" key="2">
    <source>
        <dbReference type="SAM" id="SignalP"/>
    </source>
</evidence>
<evidence type="ECO:0000313" key="4">
    <source>
        <dbReference type="Proteomes" id="UP000799750"/>
    </source>
</evidence>
<organism evidence="3 4">
    <name type="scientific">Lophium mytilinum</name>
    <dbReference type="NCBI Taxonomy" id="390894"/>
    <lineage>
        <taxon>Eukaryota</taxon>
        <taxon>Fungi</taxon>
        <taxon>Dikarya</taxon>
        <taxon>Ascomycota</taxon>
        <taxon>Pezizomycotina</taxon>
        <taxon>Dothideomycetes</taxon>
        <taxon>Pleosporomycetidae</taxon>
        <taxon>Mytilinidiales</taxon>
        <taxon>Mytilinidiaceae</taxon>
        <taxon>Lophium</taxon>
    </lineage>
</organism>
<name>A0A6A6QNX1_9PEZI</name>
<proteinExistence type="predicted"/>
<feature type="compositionally biased region" description="Basic and acidic residues" evidence="1">
    <location>
        <begin position="85"/>
        <end position="108"/>
    </location>
</feature>
<feature type="signal peptide" evidence="2">
    <location>
        <begin position="1"/>
        <end position="28"/>
    </location>
</feature>
<dbReference type="AlphaFoldDB" id="A0A6A6QNX1"/>
<dbReference type="GO" id="GO:0033617">
    <property type="term" value="P:mitochondrial respiratory chain complex IV assembly"/>
    <property type="evidence" value="ECO:0007669"/>
    <property type="project" value="TreeGrafter"/>
</dbReference>
<gene>
    <name evidence="3" type="ORF">BU16DRAFT_582861</name>
</gene>
<evidence type="ECO:0000256" key="1">
    <source>
        <dbReference type="SAM" id="MobiDB-lite"/>
    </source>
</evidence>
<feature type="region of interest" description="Disordered" evidence="1">
    <location>
        <begin position="37"/>
        <end position="117"/>
    </location>
</feature>
<accession>A0A6A6QNX1</accession>
<dbReference type="GO" id="GO:0005759">
    <property type="term" value="C:mitochondrial matrix"/>
    <property type="evidence" value="ECO:0007669"/>
    <property type="project" value="TreeGrafter"/>
</dbReference>
<dbReference type="PANTHER" id="PTHR40020">
    <property type="entry name" value="CYTOCHROME C OXIDASE ASSEMBLY FACTOR 2"/>
    <property type="match status" value="1"/>
</dbReference>
<feature type="compositionally biased region" description="Polar residues" evidence="1">
    <location>
        <begin position="69"/>
        <end position="78"/>
    </location>
</feature>
<protein>
    <recommendedName>
        <fullName evidence="5">Alpha-1,3-mannosyltransferase</fullName>
    </recommendedName>
</protein>
<feature type="chain" id="PRO_5025442546" description="Alpha-1,3-mannosyltransferase" evidence="2">
    <location>
        <begin position="29"/>
        <end position="157"/>
    </location>
</feature>
<dbReference type="Proteomes" id="UP000799750">
    <property type="component" value="Unassembled WGS sequence"/>
</dbReference>
<evidence type="ECO:0008006" key="5">
    <source>
        <dbReference type="Google" id="ProtNLM"/>
    </source>
</evidence>
<keyword evidence="4" id="KW-1185">Reference proteome</keyword>
<evidence type="ECO:0000313" key="3">
    <source>
        <dbReference type="EMBL" id="KAF2493816.1"/>
    </source>
</evidence>
<reference evidence="3" key="1">
    <citation type="journal article" date="2020" name="Stud. Mycol.">
        <title>101 Dothideomycetes genomes: a test case for predicting lifestyles and emergence of pathogens.</title>
        <authorList>
            <person name="Haridas S."/>
            <person name="Albert R."/>
            <person name="Binder M."/>
            <person name="Bloem J."/>
            <person name="Labutti K."/>
            <person name="Salamov A."/>
            <person name="Andreopoulos B."/>
            <person name="Baker S."/>
            <person name="Barry K."/>
            <person name="Bills G."/>
            <person name="Bluhm B."/>
            <person name="Cannon C."/>
            <person name="Castanera R."/>
            <person name="Culley D."/>
            <person name="Daum C."/>
            <person name="Ezra D."/>
            <person name="Gonzalez J."/>
            <person name="Henrissat B."/>
            <person name="Kuo A."/>
            <person name="Liang C."/>
            <person name="Lipzen A."/>
            <person name="Lutzoni F."/>
            <person name="Magnuson J."/>
            <person name="Mondo S."/>
            <person name="Nolan M."/>
            <person name="Ohm R."/>
            <person name="Pangilinan J."/>
            <person name="Park H.-J."/>
            <person name="Ramirez L."/>
            <person name="Alfaro M."/>
            <person name="Sun H."/>
            <person name="Tritt A."/>
            <person name="Yoshinaga Y."/>
            <person name="Zwiers L.-H."/>
            <person name="Turgeon B."/>
            <person name="Goodwin S."/>
            <person name="Spatafora J."/>
            <person name="Crous P."/>
            <person name="Grigoriev I."/>
        </authorList>
    </citation>
    <scope>NUCLEOTIDE SEQUENCE</scope>
    <source>
        <strain evidence="3">CBS 269.34</strain>
    </source>
</reference>
<dbReference type="OrthoDB" id="5410040at2759"/>
<keyword evidence="2" id="KW-0732">Signal</keyword>
<dbReference type="PANTHER" id="PTHR40020:SF1">
    <property type="entry name" value="CYTOCHROME C OXIDASE ASSEMBLY FACTOR 2"/>
    <property type="match status" value="1"/>
</dbReference>
<sequence>MPPALHPRSRMTMSLFSTTLAISFLVVATPHVLPCPVPAARADAADPDRPRRRRRRCQRDEHGNVIPGTETQSTNTAAVNVLGMGDEKERESDVLGEERRVPRGRECPVPKPGGLVGQILGLKKDERGEMPMVIKVEPVRRRRLGREPVDKAEDTVE</sequence>
<dbReference type="EMBL" id="MU004191">
    <property type="protein sequence ID" value="KAF2493816.1"/>
    <property type="molecule type" value="Genomic_DNA"/>
</dbReference>